<comment type="caution">
    <text evidence="2">The sequence shown here is derived from an EMBL/GenBank/DDBJ whole genome shotgun (WGS) entry which is preliminary data.</text>
</comment>
<organism evidence="2">
    <name type="scientific">mine drainage metagenome</name>
    <dbReference type="NCBI Taxonomy" id="410659"/>
    <lineage>
        <taxon>unclassified sequences</taxon>
        <taxon>metagenomes</taxon>
        <taxon>ecological metagenomes</taxon>
    </lineage>
</organism>
<dbReference type="InterPro" id="IPR052908">
    <property type="entry name" value="AP-4-A_phosphorylase"/>
</dbReference>
<gene>
    <name evidence="2" type="ORF">B1B_13535</name>
</gene>
<protein>
    <submittedName>
        <fullName evidence="2">Histidine triad (HIT) protein</fullName>
    </submittedName>
</protein>
<dbReference type="SUPFAM" id="SSF54197">
    <property type="entry name" value="HIT-like"/>
    <property type="match status" value="1"/>
</dbReference>
<evidence type="ECO:0000259" key="1">
    <source>
        <dbReference type="PROSITE" id="PS51084"/>
    </source>
</evidence>
<dbReference type="InterPro" id="IPR011146">
    <property type="entry name" value="HIT-like"/>
</dbReference>
<proteinExistence type="predicted"/>
<dbReference type="AlphaFoldDB" id="T1AQS4"/>
<dbReference type="PANTHER" id="PTHR42997:SF1">
    <property type="entry name" value="AP-4-A PHOSPHORYLASE"/>
    <property type="match status" value="1"/>
</dbReference>
<dbReference type="PANTHER" id="PTHR42997">
    <property type="entry name" value="HIT FAMILY HYDROLASE"/>
    <property type="match status" value="1"/>
</dbReference>
<sequence>VLPYAHIAELARLDAAEAQEMMAMAQQLERVLREIYRPDGINLGMNLGKAAGAGVAGHVHLHMLPRWSGDTNFMTAIGETRVLPEPLEITWDRLHVALREGPR</sequence>
<evidence type="ECO:0000313" key="2">
    <source>
        <dbReference type="EMBL" id="EQD44410.1"/>
    </source>
</evidence>
<reference evidence="2" key="1">
    <citation type="submission" date="2013-08" db="EMBL/GenBank/DDBJ databases">
        <authorList>
            <person name="Mendez C."/>
            <person name="Richter M."/>
            <person name="Ferrer M."/>
            <person name="Sanchez J."/>
        </authorList>
    </citation>
    <scope>NUCLEOTIDE SEQUENCE</scope>
</reference>
<dbReference type="Gene3D" id="3.30.428.10">
    <property type="entry name" value="HIT-like"/>
    <property type="match status" value="1"/>
</dbReference>
<name>T1AQS4_9ZZZZ</name>
<reference evidence="2" key="2">
    <citation type="journal article" date="2014" name="ISME J.">
        <title>Microbial stratification in low pH oxic and suboxic macroscopic growths along an acid mine drainage.</title>
        <authorList>
            <person name="Mendez-Garcia C."/>
            <person name="Mesa V."/>
            <person name="Sprenger R.R."/>
            <person name="Richter M."/>
            <person name="Diez M.S."/>
            <person name="Solano J."/>
            <person name="Bargiela R."/>
            <person name="Golyshina O.V."/>
            <person name="Manteca A."/>
            <person name="Ramos J.L."/>
            <person name="Gallego J.R."/>
            <person name="Llorente I."/>
            <person name="Martins Dos Santos V.A."/>
            <person name="Jensen O.N."/>
            <person name="Pelaez A.I."/>
            <person name="Sanchez J."/>
            <person name="Ferrer M."/>
        </authorList>
    </citation>
    <scope>NUCLEOTIDE SEQUENCE</scope>
</reference>
<feature type="non-terminal residue" evidence="2">
    <location>
        <position position="1"/>
    </location>
</feature>
<accession>T1AQS4</accession>
<dbReference type="InterPro" id="IPR036265">
    <property type="entry name" value="HIT-like_sf"/>
</dbReference>
<feature type="domain" description="HIT" evidence="1">
    <location>
        <begin position="1"/>
        <end position="73"/>
    </location>
</feature>
<dbReference type="EMBL" id="AUZY01008911">
    <property type="protein sequence ID" value="EQD44410.1"/>
    <property type="molecule type" value="Genomic_DNA"/>
</dbReference>
<dbReference type="Pfam" id="PF01230">
    <property type="entry name" value="HIT"/>
    <property type="match status" value="1"/>
</dbReference>
<dbReference type="GO" id="GO:0003824">
    <property type="term" value="F:catalytic activity"/>
    <property type="evidence" value="ECO:0007669"/>
    <property type="project" value="InterPro"/>
</dbReference>
<dbReference type="PROSITE" id="PS51084">
    <property type="entry name" value="HIT_2"/>
    <property type="match status" value="1"/>
</dbReference>